<dbReference type="Proteomes" id="UP000663880">
    <property type="component" value="Unassembled WGS sequence"/>
</dbReference>
<organism evidence="2 3">
    <name type="scientific">Pieris macdunnoughi</name>
    <dbReference type="NCBI Taxonomy" id="345717"/>
    <lineage>
        <taxon>Eukaryota</taxon>
        <taxon>Metazoa</taxon>
        <taxon>Ecdysozoa</taxon>
        <taxon>Arthropoda</taxon>
        <taxon>Hexapoda</taxon>
        <taxon>Insecta</taxon>
        <taxon>Pterygota</taxon>
        <taxon>Neoptera</taxon>
        <taxon>Endopterygota</taxon>
        <taxon>Lepidoptera</taxon>
        <taxon>Glossata</taxon>
        <taxon>Ditrysia</taxon>
        <taxon>Papilionoidea</taxon>
        <taxon>Pieridae</taxon>
        <taxon>Pierinae</taxon>
        <taxon>Pieris</taxon>
    </lineage>
</organism>
<dbReference type="OrthoDB" id="6853364at2759"/>
<dbReference type="GO" id="GO:0005615">
    <property type="term" value="C:extracellular space"/>
    <property type="evidence" value="ECO:0007669"/>
    <property type="project" value="TreeGrafter"/>
</dbReference>
<evidence type="ECO:0000256" key="1">
    <source>
        <dbReference type="SAM" id="SignalP"/>
    </source>
</evidence>
<dbReference type="SMART" id="SM00700">
    <property type="entry name" value="JHBP"/>
    <property type="match status" value="1"/>
</dbReference>
<sequence length="233" mass="25482">MVKYLVILLACAAFVHGGYVKRCKAGDTKCAKESAQAAIPSFIAGIPEFGVHSLDPINIKKTDASSPNLNLIVSDYTISGLKSCTPKKVKYDKAQSKVFLKLQCSGQLEGNYVMKGKLLILPIEGKGPLHVTLNNAEFSIVLDIVDIEKNGVKYWDIKKWDMSYQLKGKSKVVFENLFNGNEVLAQAAIPVIEESGNEIILEVGSPIIHDGIKVIVEAVKNFFQNVPSSELVE</sequence>
<accession>A0A821S4Y3</accession>
<dbReference type="Pfam" id="PF06585">
    <property type="entry name" value="JHBP"/>
    <property type="match status" value="1"/>
</dbReference>
<reference evidence="2" key="1">
    <citation type="submission" date="2021-02" db="EMBL/GenBank/DDBJ databases">
        <authorList>
            <person name="Steward A R."/>
        </authorList>
    </citation>
    <scope>NUCLEOTIDE SEQUENCE</scope>
</reference>
<dbReference type="PANTHER" id="PTHR11008">
    <property type="entry name" value="PROTEIN TAKEOUT-LIKE PROTEIN"/>
    <property type="match status" value="1"/>
</dbReference>
<evidence type="ECO:0000313" key="2">
    <source>
        <dbReference type="EMBL" id="CAF4851089.1"/>
    </source>
</evidence>
<gene>
    <name evidence="2" type="ORF">PMACD_LOCUS7057</name>
</gene>
<dbReference type="InterPro" id="IPR010562">
    <property type="entry name" value="Haemolymph_juvenile_hormone-bd"/>
</dbReference>
<keyword evidence="3" id="KW-1185">Reference proteome</keyword>
<protein>
    <submittedName>
        <fullName evidence="2">Uncharacterized protein</fullName>
    </submittedName>
</protein>
<feature type="chain" id="PRO_5032927590" evidence="1">
    <location>
        <begin position="18"/>
        <end position="233"/>
    </location>
</feature>
<name>A0A821S4Y3_9NEOP</name>
<comment type="caution">
    <text evidence="2">The sequence shown here is derived from an EMBL/GenBank/DDBJ whole genome shotgun (WGS) entry which is preliminary data.</text>
</comment>
<evidence type="ECO:0000313" key="3">
    <source>
        <dbReference type="Proteomes" id="UP000663880"/>
    </source>
</evidence>
<feature type="signal peptide" evidence="1">
    <location>
        <begin position="1"/>
        <end position="17"/>
    </location>
</feature>
<dbReference type="PANTHER" id="PTHR11008:SF32">
    <property type="entry name" value="CIRCADIAN CLOCK-CONTROLLED PROTEIN DAYWAKE-RELATED"/>
    <property type="match status" value="1"/>
</dbReference>
<proteinExistence type="predicted"/>
<keyword evidence="1" id="KW-0732">Signal</keyword>
<dbReference type="Gene3D" id="3.15.10.30">
    <property type="entry name" value="Haemolymph juvenile hormone binding protein"/>
    <property type="match status" value="1"/>
</dbReference>
<dbReference type="AlphaFoldDB" id="A0A821S4Y3"/>
<dbReference type="EMBL" id="CAJOBZ010000016">
    <property type="protein sequence ID" value="CAF4851089.1"/>
    <property type="molecule type" value="Genomic_DNA"/>
</dbReference>
<dbReference type="InterPro" id="IPR038606">
    <property type="entry name" value="To_sf"/>
</dbReference>